<keyword evidence="3" id="KW-0805">Transcription regulation</keyword>
<evidence type="ECO:0000313" key="8">
    <source>
        <dbReference type="Proteomes" id="UP000504607"/>
    </source>
</evidence>
<dbReference type="FunCoup" id="A0A6J0PMN4">
    <property type="interactions" value="121"/>
</dbReference>
<keyword evidence="4" id="KW-0804">Transcription</keyword>
<feature type="domain" description="BHLH" evidence="7">
    <location>
        <begin position="174"/>
        <end position="224"/>
    </location>
</feature>
<dbReference type="GeneID" id="105051066"/>
<dbReference type="SMART" id="SM00353">
    <property type="entry name" value="HLH"/>
    <property type="match status" value="1"/>
</dbReference>
<protein>
    <submittedName>
        <fullName evidence="9">Transcription factor bHLH137</fullName>
    </submittedName>
</protein>
<dbReference type="GO" id="GO:0005634">
    <property type="term" value="C:nucleus"/>
    <property type="evidence" value="ECO:0007669"/>
    <property type="project" value="UniProtKB-SubCell"/>
</dbReference>
<dbReference type="OrthoDB" id="1928604at2759"/>
<dbReference type="InterPro" id="IPR011598">
    <property type="entry name" value="bHLH_dom"/>
</dbReference>
<comment type="subcellular location">
    <subcellularLocation>
        <location evidence="1">Nucleus</location>
    </subcellularLocation>
</comment>
<organism evidence="8 9">
    <name type="scientific">Elaeis guineensis var. tenera</name>
    <name type="common">Oil palm</name>
    <dbReference type="NCBI Taxonomy" id="51953"/>
    <lineage>
        <taxon>Eukaryota</taxon>
        <taxon>Viridiplantae</taxon>
        <taxon>Streptophyta</taxon>
        <taxon>Embryophyta</taxon>
        <taxon>Tracheophyta</taxon>
        <taxon>Spermatophyta</taxon>
        <taxon>Magnoliopsida</taxon>
        <taxon>Liliopsida</taxon>
        <taxon>Arecaceae</taxon>
        <taxon>Arecoideae</taxon>
        <taxon>Cocoseae</taxon>
        <taxon>Elaeidinae</taxon>
        <taxon>Elaeis</taxon>
    </lineage>
</organism>
<dbReference type="Pfam" id="PF00010">
    <property type="entry name" value="HLH"/>
    <property type="match status" value="1"/>
</dbReference>
<dbReference type="Gene3D" id="4.10.280.10">
    <property type="entry name" value="Helix-loop-helix DNA-binding domain"/>
    <property type="match status" value="1"/>
</dbReference>
<evidence type="ECO:0000256" key="4">
    <source>
        <dbReference type="ARBA" id="ARBA00023163"/>
    </source>
</evidence>
<evidence type="ECO:0000256" key="6">
    <source>
        <dbReference type="SAM" id="MobiDB-lite"/>
    </source>
</evidence>
<dbReference type="RefSeq" id="XP_073099717.1">
    <property type="nucleotide sequence ID" value="XM_073243616.1"/>
</dbReference>
<dbReference type="PROSITE" id="PS50888">
    <property type="entry name" value="BHLH"/>
    <property type="match status" value="1"/>
</dbReference>
<dbReference type="PANTHER" id="PTHR12565">
    <property type="entry name" value="STEROL REGULATORY ELEMENT-BINDING PROTEIN"/>
    <property type="match status" value="1"/>
</dbReference>
<evidence type="ECO:0000313" key="9">
    <source>
        <dbReference type="RefSeq" id="XP_019708362.1"/>
    </source>
</evidence>
<dbReference type="PANTHER" id="PTHR12565:SF431">
    <property type="entry name" value="TRANSCRIPTION FACTOR BHLH137"/>
    <property type="match status" value="1"/>
</dbReference>
<dbReference type="FunFam" id="4.10.280.10:FF:000002">
    <property type="entry name" value="Basic helix-loop-helix transcription factor"/>
    <property type="match status" value="1"/>
</dbReference>
<evidence type="ECO:0000256" key="1">
    <source>
        <dbReference type="ARBA" id="ARBA00004123"/>
    </source>
</evidence>
<dbReference type="SUPFAM" id="SSF47459">
    <property type="entry name" value="HLH, helix-loop-helix DNA-binding domain"/>
    <property type="match status" value="1"/>
</dbReference>
<evidence type="ECO:0000256" key="2">
    <source>
        <dbReference type="ARBA" id="ARBA00005510"/>
    </source>
</evidence>
<gene>
    <name evidence="9" type="primary">LOC105051066</name>
</gene>
<dbReference type="GO" id="GO:0003700">
    <property type="term" value="F:DNA-binding transcription factor activity"/>
    <property type="evidence" value="ECO:0007669"/>
    <property type="project" value="TreeGrafter"/>
</dbReference>
<dbReference type="CDD" id="cd18919">
    <property type="entry name" value="bHLH_AtBPE_like"/>
    <property type="match status" value="1"/>
</dbReference>
<proteinExistence type="inferred from homology"/>
<reference evidence="9" key="1">
    <citation type="submission" date="2025-08" db="UniProtKB">
        <authorList>
            <consortium name="RefSeq"/>
        </authorList>
    </citation>
    <scope>IDENTIFICATION</scope>
</reference>
<evidence type="ECO:0000256" key="3">
    <source>
        <dbReference type="ARBA" id="ARBA00023015"/>
    </source>
</evidence>
<dbReference type="AlphaFoldDB" id="A0A6J0PMN4"/>
<dbReference type="Proteomes" id="UP000504607">
    <property type="component" value="Chromosome 9"/>
</dbReference>
<dbReference type="KEGG" id="egu:105051066"/>
<name>A0A6J0PMN4_ELAGV</name>
<evidence type="ECO:0000256" key="5">
    <source>
        <dbReference type="ARBA" id="ARBA00023242"/>
    </source>
</evidence>
<evidence type="ECO:0000259" key="7">
    <source>
        <dbReference type="PROSITE" id="PS50888"/>
    </source>
</evidence>
<keyword evidence="8" id="KW-1185">Reference proteome</keyword>
<sequence>MEAFSYEQHYPFLLDSPILPPTPFEMSLPIQQVGEMNNNSPSCFPYYFSAEAILGVSSVDARAYESSSSLDTATKAPSVESQIAPPSVVIESHDEKVPKHQGSMEKKRKNGDKTCSSSGRSKNVKESKSGKQRKRNCELKGKEEKKPKCDDLKATEAGEEPPPGYIHVRARRGQATDSHSLAERVRREKISERMKMLQGLVPGCDKVTGKALMLDEIINYVQSLQNQVEFLSMKLASTNPSLYDFGVDLDDFMDKPEKMENIPHQLTLVNPTTHFQPTAFDNATNNYQMIDPPVPLLLHCQGPTAFPQDGGSFMIQVGEQRQPILDQFEHNNMSSFQ</sequence>
<dbReference type="InParanoid" id="A0A6J0PMN4"/>
<feature type="region of interest" description="Disordered" evidence="6">
    <location>
        <begin position="69"/>
        <end position="166"/>
    </location>
</feature>
<dbReference type="GO" id="GO:0046983">
    <property type="term" value="F:protein dimerization activity"/>
    <property type="evidence" value="ECO:0007669"/>
    <property type="project" value="InterPro"/>
</dbReference>
<dbReference type="InterPro" id="IPR036638">
    <property type="entry name" value="HLH_DNA-bd_sf"/>
</dbReference>
<comment type="similarity">
    <text evidence="2">Belongs to the bHLH protein family.</text>
</comment>
<feature type="compositionally biased region" description="Basic and acidic residues" evidence="6">
    <location>
        <begin position="91"/>
        <end position="105"/>
    </location>
</feature>
<keyword evidence="5" id="KW-0539">Nucleus</keyword>
<dbReference type="RefSeq" id="XP_019708362.1">
    <property type="nucleotide sequence ID" value="XM_019852803.2"/>
</dbReference>
<feature type="compositionally biased region" description="Basic and acidic residues" evidence="6">
    <location>
        <begin position="123"/>
        <end position="156"/>
    </location>
</feature>
<accession>A0A6J0PMN4</accession>
<dbReference type="InterPro" id="IPR024097">
    <property type="entry name" value="bHLH_ZIP_TF"/>
</dbReference>